<dbReference type="PANTHER" id="PTHR43603">
    <property type="entry name" value="COBW DOMAIN-CONTAINING PROTEIN DDB_G0274527"/>
    <property type="match status" value="1"/>
</dbReference>
<evidence type="ECO:0000256" key="2">
    <source>
        <dbReference type="ARBA" id="ARBA00022801"/>
    </source>
</evidence>
<gene>
    <name evidence="8" type="ORF">PCAR00345_LOCUS11995</name>
</gene>
<dbReference type="Pfam" id="PF02492">
    <property type="entry name" value="cobW"/>
    <property type="match status" value="1"/>
</dbReference>
<accession>A0A7S4BA55</accession>
<reference evidence="8" key="1">
    <citation type="submission" date="2021-01" db="EMBL/GenBank/DDBJ databases">
        <authorList>
            <person name="Corre E."/>
            <person name="Pelletier E."/>
            <person name="Niang G."/>
            <person name="Scheremetjew M."/>
            <person name="Finn R."/>
            <person name="Kale V."/>
            <person name="Holt S."/>
            <person name="Cochrane G."/>
            <person name="Meng A."/>
            <person name="Brown T."/>
            <person name="Cohen L."/>
        </authorList>
    </citation>
    <scope>NUCLEOTIDE SEQUENCE</scope>
    <source>
        <strain evidence="8">CCMP645</strain>
    </source>
</reference>
<dbReference type="PANTHER" id="PTHR43603:SF1">
    <property type="entry name" value="ZINC-REGULATED GTPASE METALLOPROTEIN ACTIVATOR 1"/>
    <property type="match status" value="1"/>
</dbReference>
<proteinExistence type="inferred from homology"/>
<dbReference type="Gene3D" id="3.40.50.300">
    <property type="entry name" value="P-loop containing nucleotide triphosphate hydrolases"/>
    <property type="match status" value="1"/>
</dbReference>
<organism evidence="8">
    <name type="scientific">Chrysotila carterae</name>
    <name type="common">Marine alga</name>
    <name type="synonym">Syracosphaera carterae</name>
    <dbReference type="NCBI Taxonomy" id="13221"/>
    <lineage>
        <taxon>Eukaryota</taxon>
        <taxon>Haptista</taxon>
        <taxon>Haptophyta</taxon>
        <taxon>Prymnesiophyceae</taxon>
        <taxon>Isochrysidales</taxon>
        <taxon>Isochrysidaceae</taxon>
        <taxon>Chrysotila</taxon>
    </lineage>
</organism>
<evidence type="ECO:0000259" key="7">
    <source>
        <dbReference type="SMART" id="SM00833"/>
    </source>
</evidence>
<keyword evidence="2" id="KW-0378">Hydrolase</keyword>
<dbReference type="InterPro" id="IPR027417">
    <property type="entry name" value="P-loop_NTPase"/>
</dbReference>
<dbReference type="GO" id="GO:0016787">
    <property type="term" value="F:hydrolase activity"/>
    <property type="evidence" value="ECO:0007669"/>
    <property type="project" value="UniProtKB-KW"/>
</dbReference>
<dbReference type="InterPro" id="IPR003495">
    <property type="entry name" value="CobW/HypB/UreG_nucleotide-bd"/>
</dbReference>
<evidence type="ECO:0000256" key="5">
    <source>
        <dbReference type="ARBA" id="ARBA00049117"/>
    </source>
</evidence>
<dbReference type="AlphaFoldDB" id="A0A7S4BA55"/>
<sequence>MARKAYAGSEEWAAAKYFVASAGYAPMKPTGLLGATAVRGSVIELRLDDGTGCDEAIDDAGVRSFASIASAAQALLLPGEDANGLTGLSSSGADLPQAIVVLDLAPLLAGKSNEPASAILDGEGSSSGPPGKLLGKPAARALEKLLGGGMHDAVLLAQGGAAQLVLKLLNARALRTSSIKRIVLLHPRLSTACVNAQLSTVASGDLSQLPVDVVFGSAAVREKREPMLRHAFPLGRTDVADSQCKAALWLRAVLPQTLMNDASGQGSPHTTEATHHGPAAPLHALPRFDPTAADEMGRTMWLSELSFEMSRQTKQHEPVLVDRTDEIGRGVEAALASARAKARAAAAAAKNGTASDGVSSDAQASANGLGPSVATYPGTNGVGSQGPAGGEQVGALVLRGNRLVLVRSLDSPPAWSGMRLPSIIRRADESQMDAAVRAASELCDIDGVAELEPMPSLAPVFLHIDACNHVVLFPMYAARAPPPGPLEEADLTDDEDYYDWYTWPRAMHALRHDKAAVAALRTLACALTAGAAAGAVPDKWGGVFGQEWFACIDDSSSEQSSADILHSQAEKADIGVKSSVKNTVKATPKAAAAADPLAAIRALSLRPTRAEGSNAATGATTGAAATRRRLPVSVLSGFLGAGKTTLLTHLLNNRAGVRIALVVNDMADVNVDAALVREGGVLQKDEKMVELSNGCICCTLREDLLSAIASLAAAEAYDYVIVESSGISEPMPVAETFTFEDDSGTSLSSVAILDNLITVVDAAAFNAELHTEDDLQNRGWQATEDDARTVSQLLVDQVEFANVIIINKVDLVTSERLGELRALLRVLNPSAELIEATRGAVSPQLLFGAGRFDLARAGEHPAWLAEARHGEHKPETLEFGISSFTFRAARPLHPLRLSRAFSERHDAAQPLHALVRLKGIAWLATRYELQAHASLAGTQFTLGPGAPWWAALDKEVWPEGLEQDLAPLWHEPHGDRQVELVCIGTHMDHDVVRRALEACLLTDAEFDAGSEAWKGYEDPFADEWAFLEAIATAQHEQEAENKAALQVSNAVVDAQSKSAAFAAELK</sequence>
<dbReference type="Gene3D" id="3.30.1220.10">
    <property type="entry name" value="CobW-like, C-terminal domain"/>
    <property type="match status" value="1"/>
</dbReference>
<evidence type="ECO:0000256" key="3">
    <source>
        <dbReference type="ARBA" id="ARBA00023186"/>
    </source>
</evidence>
<feature type="domain" description="CobW C-terminal" evidence="7">
    <location>
        <begin position="881"/>
        <end position="1000"/>
    </location>
</feature>
<evidence type="ECO:0000256" key="1">
    <source>
        <dbReference type="ARBA" id="ARBA00022741"/>
    </source>
</evidence>
<feature type="compositionally biased region" description="Polar residues" evidence="6">
    <location>
        <begin position="260"/>
        <end position="271"/>
    </location>
</feature>
<keyword evidence="1" id="KW-0547">Nucleotide-binding</keyword>
<dbReference type="InterPro" id="IPR036627">
    <property type="entry name" value="CobW-likC_sf"/>
</dbReference>
<evidence type="ECO:0000256" key="6">
    <source>
        <dbReference type="SAM" id="MobiDB-lite"/>
    </source>
</evidence>
<protein>
    <recommendedName>
        <fullName evidence="7">CobW C-terminal domain-containing protein</fullName>
    </recommendedName>
</protein>
<dbReference type="InterPro" id="IPR011629">
    <property type="entry name" value="CobW-like_C"/>
</dbReference>
<dbReference type="InterPro" id="IPR051927">
    <property type="entry name" value="Zn_Chap_cDPG_Synth"/>
</dbReference>
<dbReference type="Pfam" id="PF07683">
    <property type="entry name" value="CobW_C"/>
    <property type="match status" value="1"/>
</dbReference>
<feature type="region of interest" description="Disordered" evidence="6">
    <location>
        <begin position="260"/>
        <end position="285"/>
    </location>
</feature>
<comment type="catalytic activity">
    <reaction evidence="5">
        <text>GTP + H2O = GDP + phosphate + H(+)</text>
        <dbReference type="Rhea" id="RHEA:19669"/>
        <dbReference type="ChEBI" id="CHEBI:15377"/>
        <dbReference type="ChEBI" id="CHEBI:15378"/>
        <dbReference type="ChEBI" id="CHEBI:37565"/>
        <dbReference type="ChEBI" id="CHEBI:43474"/>
        <dbReference type="ChEBI" id="CHEBI:58189"/>
    </reaction>
    <physiologicalReaction direction="left-to-right" evidence="5">
        <dbReference type="Rhea" id="RHEA:19670"/>
    </physiologicalReaction>
</comment>
<dbReference type="CDD" id="cd03112">
    <property type="entry name" value="CobW-like"/>
    <property type="match status" value="1"/>
</dbReference>
<dbReference type="SUPFAM" id="SSF52540">
    <property type="entry name" value="P-loop containing nucleoside triphosphate hydrolases"/>
    <property type="match status" value="1"/>
</dbReference>
<dbReference type="GO" id="GO:0000166">
    <property type="term" value="F:nucleotide binding"/>
    <property type="evidence" value="ECO:0007669"/>
    <property type="project" value="UniProtKB-KW"/>
</dbReference>
<dbReference type="SMART" id="SM00833">
    <property type="entry name" value="CobW_C"/>
    <property type="match status" value="1"/>
</dbReference>
<evidence type="ECO:0000256" key="4">
    <source>
        <dbReference type="ARBA" id="ARBA00034320"/>
    </source>
</evidence>
<dbReference type="EMBL" id="HBIZ01019167">
    <property type="protein sequence ID" value="CAE0759401.1"/>
    <property type="molecule type" value="Transcribed_RNA"/>
</dbReference>
<evidence type="ECO:0000313" key="8">
    <source>
        <dbReference type="EMBL" id="CAE0759401.1"/>
    </source>
</evidence>
<name>A0A7S4BA55_CHRCT</name>
<keyword evidence="3" id="KW-0143">Chaperone</keyword>
<comment type="similarity">
    <text evidence="4">Belongs to the SIMIBI class G3E GTPase family. ZNG1 subfamily.</text>
</comment>